<proteinExistence type="inferred from homology"/>
<dbReference type="InterPro" id="IPR002347">
    <property type="entry name" value="SDR_fam"/>
</dbReference>
<dbReference type="PANTHER" id="PTHR43157:SF31">
    <property type="entry name" value="PHOSPHATIDYLINOSITOL-GLYCAN BIOSYNTHESIS CLASS F PROTEIN"/>
    <property type="match status" value="1"/>
</dbReference>
<evidence type="ECO:0000256" key="2">
    <source>
        <dbReference type="RuleBase" id="RU000363"/>
    </source>
</evidence>
<dbReference type="EMBL" id="JBEDNZ010000014">
    <property type="protein sequence ID" value="KAL0829517.1"/>
    <property type="molecule type" value="Genomic_DNA"/>
</dbReference>
<dbReference type="Pfam" id="PF00106">
    <property type="entry name" value="adh_short"/>
    <property type="match status" value="1"/>
</dbReference>
<comment type="similarity">
    <text evidence="2">Belongs to the short-chain dehydrogenases/reductases (SDR) family.</text>
</comment>
<dbReference type="InterPro" id="IPR036291">
    <property type="entry name" value="NAD(P)-bd_dom_sf"/>
</dbReference>
<dbReference type="PANTHER" id="PTHR43157">
    <property type="entry name" value="PHOSPHATIDYLINOSITOL-GLYCAN BIOSYNTHESIS CLASS F PROTEIN-RELATED"/>
    <property type="match status" value="1"/>
</dbReference>
<evidence type="ECO:0000256" key="1">
    <source>
        <dbReference type="ARBA" id="ARBA00023002"/>
    </source>
</evidence>
<dbReference type="SUPFAM" id="SSF51735">
    <property type="entry name" value="NAD(P)-binding Rossmann-fold domains"/>
    <property type="match status" value="1"/>
</dbReference>
<dbReference type="GO" id="GO:0016491">
    <property type="term" value="F:oxidoreductase activity"/>
    <property type="evidence" value="ECO:0007669"/>
    <property type="project" value="UniProtKB-KW"/>
</dbReference>
<evidence type="ECO:0000313" key="4">
    <source>
        <dbReference type="Proteomes" id="UP001549921"/>
    </source>
</evidence>
<dbReference type="Proteomes" id="UP001549921">
    <property type="component" value="Unassembled WGS sequence"/>
</dbReference>
<name>A0ABD0SX63_LOXSC</name>
<gene>
    <name evidence="3" type="ORF">ABMA28_003037</name>
</gene>
<dbReference type="Gene3D" id="3.40.50.720">
    <property type="entry name" value="NAD(P)-binding Rossmann-like Domain"/>
    <property type="match status" value="1"/>
</dbReference>
<dbReference type="AlphaFoldDB" id="A0ABD0SX63"/>
<evidence type="ECO:0008006" key="5">
    <source>
        <dbReference type="Google" id="ProtNLM"/>
    </source>
</evidence>
<dbReference type="PRINTS" id="PR00081">
    <property type="entry name" value="GDHRDH"/>
</dbReference>
<organism evidence="3 4">
    <name type="scientific">Loxostege sticticalis</name>
    <name type="common">Beet webworm moth</name>
    <dbReference type="NCBI Taxonomy" id="481309"/>
    <lineage>
        <taxon>Eukaryota</taxon>
        <taxon>Metazoa</taxon>
        <taxon>Ecdysozoa</taxon>
        <taxon>Arthropoda</taxon>
        <taxon>Hexapoda</taxon>
        <taxon>Insecta</taxon>
        <taxon>Pterygota</taxon>
        <taxon>Neoptera</taxon>
        <taxon>Endopterygota</taxon>
        <taxon>Lepidoptera</taxon>
        <taxon>Glossata</taxon>
        <taxon>Ditrysia</taxon>
        <taxon>Pyraloidea</taxon>
        <taxon>Crambidae</taxon>
        <taxon>Pyraustinae</taxon>
        <taxon>Loxostege</taxon>
    </lineage>
</organism>
<reference evidence="3 4" key="1">
    <citation type="submission" date="2024-06" db="EMBL/GenBank/DDBJ databases">
        <title>A chromosome-level genome assembly of beet webworm, Loxostege sticticalis.</title>
        <authorList>
            <person name="Zhang Y."/>
        </authorList>
    </citation>
    <scope>NUCLEOTIDE SEQUENCE [LARGE SCALE GENOMIC DNA]</scope>
    <source>
        <strain evidence="3">AQ028</strain>
        <tissue evidence="3">Male pupae</tissue>
    </source>
</reference>
<evidence type="ECO:0000313" key="3">
    <source>
        <dbReference type="EMBL" id="KAL0829517.1"/>
    </source>
</evidence>
<dbReference type="PRINTS" id="PR00080">
    <property type="entry name" value="SDRFAMILY"/>
</dbReference>
<comment type="caution">
    <text evidence="3">The sequence shown here is derived from an EMBL/GenBank/DDBJ whole genome shotgun (WGS) entry which is preliminary data.</text>
</comment>
<accession>A0ABD0SX63</accession>
<keyword evidence="1" id="KW-0560">Oxidoreductase</keyword>
<protein>
    <recommendedName>
        <fullName evidence="5">Retinol dehydrogenase 11</fullName>
    </recommendedName>
</protein>
<sequence length="325" mass="36557">MVVLLIAAWAFLVLILFTTIHHRFTNAFCKSNKRLDGKTCVVTGGTMGMGLEIAKDFARRGAKVIIACPFENEGLDAQKLIKEETGNNQVIFKHLNLESLESTRNFAQDILRTEDRLDVLVNNAGVGAFASLTPDGLLNTMQINYYGPFLLTILMLPLLKQTGTSEDKTRIVNTTSVLHKIGTFKPKNMNRPEDWIMVYSNSKLCLVLFTRELAKRLKGQNVVVNAVDPGGVGTKIYYNSTGAFFGKFLEIFCKKVMKTPWEGCQTALHVALDEKLGDVSGEYFRNCKRHRAKALCYDDKAARELWDESVQLVKLQQCEMDECIR</sequence>